<dbReference type="FunFam" id="3.40.640.10:FF:000030">
    <property type="entry name" value="Low-specificity L-threonine aldolase"/>
    <property type="match status" value="1"/>
</dbReference>
<accession>A0A412FJX1</accession>
<name>A0A412FJX1_9FIRM</name>
<keyword evidence="3" id="KW-0663">Pyridoxal phosphate</keyword>
<reference evidence="7 8" key="1">
    <citation type="submission" date="2018-08" db="EMBL/GenBank/DDBJ databases">
        <title>A genome reference for cultivated species of the human gut microbiota.</title>
        <authorList>
            <person name="Zou Y."/>
            <person name="Xue W."/>
            <person name="Luo G."/>
        </authorList>
    </citation>
    <scope>NUCLEOTIDE SEQUENCE [LARGE SCALE GENOMIC DNA]</scope>
    <source>
        <strain evidence="7 8">AF24-29</strain>
    </source>
</reference>
<dbReference type="FunFam" id="3.90.1150.10:FF:000041">
    <property type="entry name" value="Low-specificity L-threonine aldolase"/>
    <property type="match status" value="1"/>
</dbReference>
<feature type="modified residue" description="N6-(pyridoxal phosphate)lysine" evidence="5">
    <location>
        <position position="197"/>
    </location>
</feature>
<evidence type="ECO:0000256" key="5">
    <source>
        <dbReference type="PIRSR" id="PIRSR017617-1"/>
    </source>
</evidence>
<organism evidence="7 8">
    <name type="scientific">Holdemania filiformis</name>
    <dbReference type="NCBI Taxonomy" id="61171"/>
    <lineage>
        <taxon>Bacteria</taxon>
        <taxon>Bacillati</taxon>
        <taxon>Bacillota</taxon>
        <taxon>Erysipelotrichia</taxon>
        <taxon>Erysipelotrichales</taxon>
        <taxon>Erysipelotrichaceae</taxon>
        <taxon>Holdemania</taxon>
    </lineage>
</organism>
<evidence type="ECO:0000256" key="2">
    <source>
        <dbReference type="ARBA" id="ARBA00006966"/>
    </source>
</evidence>
<dbReference type="RefSeq" id="WP_117896039.1">
    <property type="nucleotide sequence ID" value="NZ_CABJCV010000027.1"/>
</dbReference>
<keyword evidence="8" id="KW-1185">Reference proteome</keyword>
<dbReference type="AlphaFoldDB" id="A0A412FJX1"/>
<evidence type="ECO:0000256" key="4">
    <source>
        <dbReference type="ARBA" id="ARBA00023239"/>
    </source>
</evidence>
<keyword evidence="4 7" id="KW-0456">Lyase</keyword>
<dbReference type="CDD" id="cd06502">
    <property type="entry name" value="TA_like"/>
    <property type="match status" value="1"/>
</dbReference>
<evidence type="ECO:0000256" key="3">
    <source>
        <dbReference type="ARBA" id="ARBA00022898"/>
    </source>
</evidence>
<feature type="domain" description="Aromatic amino acid beta-eliminating lyase/threonine aldolase" evidence="6">
    <location>
        <begin position="3"/>
        <end position="284"/>
    </location>
</feature>
<dbReference type="InterPro" id="IPR001597">
    <property type="entry name" value="ArAA_b-elim_lyase/Thr_aldolase"/>
</dbReference>
<dbReference type="PANTHER" id="PTHR48097:SF9">
    <property type="entry name" value="L-THREONINE ALDOLASE"/>
    <property type="match status" value="1"/>
</dbReference>
<dbReference type="GO" id="GO:0006545">
    <property type="term" value="P:glycine biosynthetic process"/>
    <property type="evidence" value="ECO:0007669"/>
    <property type="project" value="TreeGrafter"/>
</dbReference>
<dbReference type="NCBIfam" id="NF007825">
    <property type="entry name" value="PRK10534.1"/>
    <property type="match status" value="1"/>
</dbReference>
<evidence type="ECO:0000313" key="8">
    <source>
        <dbReference type="Proteomes" id="UP000284178"/>
    </source>
</evidence>
<evidence type="ECO:0000313" key="7">
    <source>
        <dbReference type="EMBL" id="RGR68464.1"/>
    </source>
</evidence>
<dbReference type="GO" id="GO:0008732">
    <property type="term" value="F:L-allo-threonine aldolase activity"/>
    <property type="evidence" value="ECO:0007669"/>
    <property type="project" value="TreeGrafter"/>
</dbReference>
<dbReference type="GO" id="GO:0005829">
    <property type="term" value="C:cytosol"/>
    <property type="evidence" value="ECO:0007669"/>
    <property type="project" value="TreeGrafter"/>
</dbReference>
<evidence type="ECO:0000256" key="1">
    <source>
        <dbReference type="ARBA" id="ARBA00001933"/>
    </source>
</evidence>
<dbReference type="GO" id="GO:0006567">
    <property type="term" value="P:L-threonine catabolic process"/>
    <property type="evidence" value="ECO:0007669"/>
    <property type="project" value="TreeGrafter"/>
</dbReference>
<dbReference type="PIRSF" id="PIRSF017617">
    <property type="entry name" value="Thr_aldolase"/>
    <property type="match status" value="1"/>
</dbReference>
<dbReference type="EC" id="4.1.2.48" evidence="7"/>
<dbReference type="InterPro" id="IPR015424">
    <property type="entry name" value="PyrdxlP-dep_Trfase"/>
</dbReference>
<dbReference type="NCBIfam" id="NF041359">
    <property type="entry name" value="GntG_guanitoxin"/>
    <property type="match status" value="1"/>
</dbReference>
<dbReference type="SUPFAM" id="SSF53383">
    <property type="entry name" value="PLP-dependent transferases"/>
    <property type="match status" value="1"/>
</dbReference>
<dbReference type="Gene3D" id="3.90.1150.10">
    <property type="entry name" value="Aspartate Aminotransferase, domain 1"/>
    <property type="match status" value="1"/>
</dbReference>
<evidence type="ECO:0000259" key="6">
    <source>
        <dbReference type="Pfam" id="PF01212"/>
    </source>
</evidence>
<dbReference type="InterPro" id="IPR015421">
    <property type="entry name" value="PyrdxlP-dep_Trfase_major"/>
</dbReference>
<dbReference type="PANTHER" id="PTHR48097">
    <property type="entry name" value="L-THREONINE ALDOLASE-RELATED"/>
    <property type="match status" value="1"/>
</dbReference>
<dbReference type="Pfam" id="PF01212">
    <property type="entry name" value="Beta_elim_lyase"/>
    <property type="match status" value="1"/>
</dbReference>
<protein>
    <submittedName>
        <fullName evidence="7">Low-specificity L-threonine aldolase</fullName>
        <ecNumber evidence="7">4.1.2.48</ecNumber>
    </submittedName>
</protein>
<dbReference type="GeneID" id="83016865"/>
<comment type="caution">
    <text evidence="7">The sequence shown here is derived from an EMBL/GenBank/DDBJ whole genome shotgun (WGS) entry which is preliminary data.</text>
</comment>
<dbReference type="InterPro" id="IPR023603">
    <property type="entry name" value="Low_specificity_L-TA-like"/>
</dbReference>
<dbReference type="Proteomes" id="UP000284178">
    <property type="component" value="Unassembled WGS sequence"/>
</dbReference>
<dbReference type="EMBL" id="QRUP01000027">
    <property type="protein sequence ID" value="RGR68464.1"/>
    <property type="molecule type" value="Genomic_DNA"/>
</dbReference>
<dbReference type="Gene3D" id="3.40.640.10">
    <property type="entry name" value="Type I PLP-dependent aspartate aminotransferase-like (Major domain)"/>
    <property type="match status" value="1"/>
</dbReference>
<sequence length="340" mass="36697">MIDLRSDTVTQPSPAMRRAMAEAVVGDDVYRDDPTVLKLEQRAAELMGKEAGLFVSSGTLGNLLALMSQTERGDEIIAGRHSHIVTHEVGGAAQIAQVMVHPIDHPQDWIEADAIRNAVHSEDIHEPRTRLVCLENALSNGGVVPLPVLRSAYDAAKALGLRVHLDGARILNAALASGCSVQRIADCADTVTFCLSKGLAAPVGSVLTGDQAFIERARRNRKLLGGGLRQAGILAAAGLVALDSMTQRLAEDHAHAKLLGSLLAAIDGISVETERIQINMVFFKVDREKRTPEDFLNQLKEKGILTNPDDHGLFRFVTHYGIMESDVRATAQAVREIMEG</sequence>
<dbReference type="InterPro" id="IPR015422">
    <property type="entry name" value="PyrdxlP-dep_Trfase_small"/>
</dbReference>
<proteinExistence type="inferred from homology"/>
<comment type="similarity">
    <text evidence="2">Belongs to the threonine aldolase family.</text>
</comment>
<gene>
    <name evidence="7" type="ORF">DWY25_15825</name>
</gene>
<comment type="cofactor">
    <cofactor evidence="1">
        <name>pyridoxal 5'-phosphate</name>
        <dbReference type="ChEBI" id="CHEBI:597326"/>
    </cofactor>
</comment>